<dbReference type="EMBL" id="DSMG01000194">
    <property type="protein sequence ID" value="HDX33521.1"/>
    <property type="molecule type" value="Genomic_DNA"/>
</dbReference>
<dbReference type="GO" id="GO:0051539">
    <property type="term" value="F:4 iron, 4 sulfur cluster binding"/>
    <property type="evidence" value="ECO:0007669"/>
    <property type="project" value="UniProtKB-KW"/>
</dbReference>
<dbReference type="GO" id="GO:0046872">
    <property type="term" value="F:metal ion binding"/>
    <property type="evidence" value="ECO:0007669"/>
    <property type="project" value="UniProtKB-KW"/>
</dbReference>
<dbReference type="Gene3D" id="3.20.20.70">
    <property type="entry name" value="Aldolase class I"/>
    <property type="match status" value="1"/>
</dbReference>
<dbReference type="PANTHER" id="PTHR43787">
    <property type="entry name" value="FEMO COFACTOR BIOSYNTHESIS PROTEIN NIFB-RELATED"/>
    <property type="match status" value="1"/>
</dbReference>
<proteinExistence type="predicted"/>
<dbReference type="InterPro" id="IPR058240">
    <property type="entry name" value="rSAM_sf"/>
</dbReference>
<dbReference type="SFLD" id="SFLDG01083">
    <property type="entry name" value="Uncharacterised_Radical_SAM_Su"/>
    <property type="match status" value="1"/>
</dbReference>
<dbReference type="SFLD" id="SFLDS00029">
    <property type="entry name" value="Radical_SAM"/>
    <property type="match status" value="1"/>
</dbReference>
<dbReference type="SUPFAM" id="SSF102114">
    <property type="entry name" value="Radical SAM enzymes"/>
    <property type="match status" value="1"/>
</dbReference>
<organism evidence="8">
    <name type="scientific">Caldilinea aerophila</name>
    <dbReference type="NCBI Taxonomy" id="133453"/>
    <lineage>
        <taxon>Bacteria</taxon>
        <taxon>Bacillati</taxon>
        <taxon>Chloroflexota</taxon>
        <taxon>Caldilineae</taxon>
        <taxon>Caldilineales</taxon>
        <taxon>Caldilineaceae</taxon>
        <taxon>Caldilinea</taxon>
    </lineage>
</organism>
<dbReference type="InterPro" id="IPR040084">
    <property type="entry name" value="GTPase_Obg"/>
</dbReference>
<dbReference type="InterPro" id="IPR013785">
    <property type="entry name" value="Aldolase_TIM"/>
</dbReference>
<keyword evidence="4" id="KW-0479">Metal-binding</keyword>
<protein>
    <submittedName>
        <fullName evidence="8">Radical SAM protein</fullName>
    </submittedName>
</protein>
<dbReference type="Pfam" id="PF04055">
    <property type="entry name" value="Radical_SAM"/>
    <property type="match status" value="1"/>
</dbReference>
<name>A0A7C1JK81_9CHLR</name>
<evidence type="ECO:0000256" key="4">
    <source>
        <dbReference type="ARBA" id="ARBA00022723"/>
    </source>
</evidence>
<evidence type="ECO:0000256" key="5">
    <source>
        <dbReference type="ARBA" id="ARBA00023004"/>
    </source>
</evidence>
<dbReference type="CDD" id="cd01335">
    <property type="entry name" value="Radical_SAM"/>
    <property type="match status" value="1"/>
</dbReference>
<reference evidence="8" key="1">
    <citation type="journal article" date="2020" name="mSystems">
        <title>Genome- and Community-Level Interaction Insights into Carbon Utilization and Element Cycling Functions of Hydrothermarchaeota in Hydrothermal Sediment.</title>
        <authorList>
            <person name="Zhou Z."/>
            <person name="Liu Y."/>
            <person name="Xu W."/>
            <person name="Pan J."/>
            <person name="Luo Z.H."/>
            <person name="Li M."/>
        </authorList>
    </citation>
    <scope>NUCLEOTIDE SEQUENCE [LARGE SCALE GENOMIC DNA]</scope>
    <source>
        <strain evidence="8">SpSt-289</strain>
    </source>
</reference>
<evidence type="ECO:0000256" key="1">
    <source>
        <dbReference type="ARBA" id="ARBA00001966"/>
    </source>
</evidence>
<dbReference type="InterPro" id="IPR006638">
    <property type="entry name" value="Elp3/MiaA/NifB-like_rSAM"/>
</dbReference>
<comment type="caution">
    <text evidence="8">The sequence shown here is derived from an EMBL/GenBank/DDBJ whole genome shotgun (WGS) entry which is preliminary data.</text>
</comment>
<gene>
    <name evidence="8" type="ORF">ENQ20_18855</name>
</gene>
<dbReference type="AlphaFoldDB" id="A0A7C1JK81"/>
<dbReference type="SMART" id="SM00729">
    <property type="entry name" value="Elp3"/>
    <property type="match status" value="1"/>
</dbReference>
<dbReference type="PANTHER" id="PTHR43787:SF11">
    <property type="entry name" value="UPF0026 PROTEIN SLR1464"/>
    <property type="match status" value="1"/>
</dbReference>
<keyword evidence="2" id="KW-0004">4Fe-4S</keyword>
<dbReference type="InterPro" id="IPR007197">
    <property type="entry name" value="rSAM"/>
</dbReference>
<evidence type="ECO:0000256" key="2">
    <source>
        <dbReference type="ARBA" id="ARBA00022485"/>
    </source>
</evidence>
<dbReference type="PROSITE" id="PS51918">
    <property type="entry name" value="RADICAL_SAM"/>
    <property type="match status" value="1"/>
</dbReference>
<keyword evidence="6" id="KW-0411">Iron-sulfur</keyword>
<dbReference type="GO" id="GO:0003824">
    <property type="term" value="F:catalytic activity"/>
    <property type="evidence" value="ECO:0007669"/>
    <property type="project" value="InterPro"/>
</dbReference>
<comment type="cofactor">
    <cofactor evidence="1">
        <name>[4Fe-4S] cluster</name>
        <dbReference type="ChEBI" id="CHEBI:49883"/>
    </cofactor>
</comment>
<accession>A0A7C1JK81</accession>
<feature type="domain" description="Radical SAM core" evidence="7">
    <location>
        <begin position="12"/>
        <end position="240"/>
    </location>
</feature>
<evidence type="ECO:0000313" key="8">
    <source>
        <dbReference type="EMBL" id="HDX33521.1"/>
    </source>
</evidence>
<evidence type="ECO:0000256" key="6">
    <source>
        <dbReference type="ARBA" id="ARBA00023014"/>
    </source>
</evidence>
<keyword evidence="3" id="KW-0949">S-adenosyl-L-methionine</keyword>
<sequence length="313" mass="34981">MRYVYGPVPSRRLGRSLGVDPIPLKTCNWNCVYCQLGRSTPLTNERQEYVPREAILEEIKEALAHHRDDIDFISFVGSGEPTLHIGLGWLIRSVKAITPIPVAVITNGALLYRSDVQEDLLPADVVMPTVSAGSADLYRRIHRPHPETTFERLIEGLISFRTRYKGKLWVEVMLIRHLNDDEATLRALAKVLAQIQPDQVHIVLPERPPAEPWVEPADAEGLLRAEAILGPIAQVVHPFTNSIHLHDYATPEEAIVGIVTRHPMSEAQLIQALNRWSPEQVIAALRRLQAAGAVQPVERLGICFWAAADTVFP</sequence>
<evidence type="ECO:0000256" key="3">
    <source>
        <dbReference type="ARBA" id="ARBA00022691"/>
    </source>
</evidence>
<evidence type="ECO:0000259" key="7">
    <source>
        <dbReference type="PROSITE" id="PS51918"/>
    </source>
</evidence>
<keyword evidence="5" id="KW-0408">Iron</keyword>